<dbReference type="EMBL" id="BQXY01000010">
    <property type="protein sequence ID" value="GKU27256.1"/>
    <property type="molecule type" value="Genomic_DNA"/>
</dbReference>
<keyword evidence="1" id="KW-0472">Membrane</keyword>
<proteinExistence type="predicted"/>
<evidence type="ECO:0000256" key="1">
    <source>
        <dbReference type="SAM" id="Phobius"/>
    </source>
</evidence>
<gene>
    <name evidence="2" type="ORF">CFOLD11_40830</name>
</gene>
<keyword evidence="1" id="KW-0812">Transmembrane</keyword>
<dbReference type="Proteomes" id="UP001057868">
    <property type="component" value="Unassembled WGS sequence"/>
</dbReference>
<feature type="transmembrane region" description="Helical" evidence="1">
    <location>
        <begin position="57"/>
        <end position="74"/>
    </location>
</feature>
<sequence length="190" mass="22031">MDIPNYVLKINEAVLVPKNDNPAQGYIKNVVLIIVAILLIGSVVFHDNLFGEISWGTRALLIVIGIASLFSGGSHRVPSPIELRFYDDYLIVYREKRYYNRKVTRKEFDKFFYKDIHKLEHRTVTQRINIYGVVEGIWYNYNKDGSLPDNPTYHKTTDSISYFYTSHALDVDFVAEIENHSPIKVIVEEN</sequence>
<keyword evidence="3" id="KW-1185">Reference proteome</keyword>
<organism evidence="2 3">
    <name type="scientific">Clostridium folliculivorans</name>
    <dbReference type="NCBI Taxonomy" id="2886038"/>
    <lineage>
        <taxon>Bacteria</taxon>
        <taxon>Bacillati</taxon>
        <taxon>Bacillota</taxon>
        <taxon>Clostridia</taxon>
        <taxon>Eubacteriales</taxon>
        <taxon>Clostridiaceae</taxon>
        <taxon>Clostridium</taxon>
    </lineage>
</organism>
<dbReference type="AlphaFoldDB" id="A0A9W6DCQ6"/>
<name>A0A9W6DCQ6_9CLOT</name>
<reference evidence="2" key="1">
    <citation type="journal article" date="2023" name="Int. J. Syst. Evol. Microbiol.">
        <title>&lt;i&gt;Clostridium folliculivorans&lt;/i&gt; sp. nov., isolated from soil samples of an organic paddy in Japan.</title>
        <authorList>
            <person name="Tazawa J."/>
            <person name="Kobayashi H."/>
            <person name="Tanizawa Y."/>
            <person name="Uchino A."/>
            <person name="Tanaka F."/>
            <person name="Urashima Y."/>
            <person name="Miura S."/>
            <person name="Sakamoto M."/>
            <person name="Ohkuma M."/>
            <person name="Tohno M."/>
        </authorList>
    </citation>
    <scope>NUCLEOTIDE SEQUENCE</scope>
    <source>
        <strain evidence="2">D1-1</strain>
    </source>
</reference>
<feature type="transmembrane region" description="Helical" evidence="1">
    <location>
        <begin position="26"/>
        <end position="45"/>
    </location>
</feature>
<keyword evidence="1" id="KW-1133">Transmembrane helix</keyword>
<comment type="caution">
    <text evidence="2">The sequence shown here is derived from an EMBL/GenBank/DDBJ whole genome shotgun (WGS) entry which is preliminary data.</text>
</comment>
<evidence type="ECO:0000313" key="3">
    <source>
        <dbReference type="Proteomes" id="UP001057868"/>
    </source>
</evidence>
<protein>
    <submittedName>
        <fullName evidence="2">Uncharacterized protein</fullName>
    </submittedName>
</protein>
<dbReference type="RefSeq" id="WP_261854124.1">
    <property type="nucleotide sequence ID" value="NZ_BQXY01000010.1"/>
</dbReference>
<accession>A0A9W6DCQ6</accession>
<evidence type="ECO:0000313" key="2">
    <source>
        <dbReference type="EMBL" id="GKU27256.1"/>
    </source>
</evidence>